<organism evidence="1 2">
    <name type="scientific">Syncephalastrum racemosum</name>
    <name type="common">Filamentous fungus</name>
    <dbReference type="NCBI Taxonomy" id="13706"/>
    <lineage>
        <taxon>Eukaryota</taxon>
        <taxon>Fungi</taxon>
        <taxon>Fungi incertae sedis</taxon>
        <taxon>Mucoromycota</taxon>
        <taxon>Mucoromycotina</taxon>
        <taxon>Mucoromycetes</taxon>
        <taxon>Mucorales</taxon>
        <taxon>Syncephalastraceae</taxon>
        <taxon>Syncephalastrum</taxon>
    </lineage>
</organism>
<keyword evidence="2" id="KW-1185">Reference proteome</keyword>
<dbReference type="EMBL" id="MCGN01000009">
    <property type="protein sequence ID" value="ORY93630.1"/>
    <property type="molecule type" value="Genomic_DNA"/>
</dbReference>
<proteinExistence type="predicted"/>
<gene>
    <name evidence="1" type="ORF">BCR43DRAFT_383280</name>
</gene>
<protein>
    <submittedName>
        <fullName evidence="1">Uncharacterized protein</fullName>
    </submittedName>
</protein>
<dbReference type="InParanoid" id="A0A1X2H6P5"/>
<evidence type="ECO:0000313" key="1">
    <source>
        <dbReference type="EMBL" id="ORY93630.1"/>
    </source>
</evidence>
<dbReference type="Proteomes" id="UP000242180">
    <property type="component" value="Unassembled WGS sequence"/>
</dbReference>
<comment type="caution">
    <text evidence="1">The sequence shown here is derived from an EMBL/GenBank/DDBJ whole genome shotgun (WGS) entry which is preliminary data.</text>
</comment>
<sequence>MALGRGYLVPMLAPSTGRVSAHCFIRCSLFLQFAEMRFLFVHPQTELSLHADTADFRLYLVHVTVREISELVHGLVAAVVTRGFVAAVDYIAAGHRIFDGDRLRRCYWDQHRSPRAQLRGLLALPLLGASSNGALVYR</sequence>
<name>A0A1X2H6P5_SYNRA</name>
<evidence type="ECO:0000313" key="2">
    <source>
        <dbReference type="Proteomes" id="UP000242180"/>
    </source>
</evidence>
<dbReference type="AlphaFoldDB" id="A0A1X2H6P5"/>
<accession>A0A1X2H6P5</accession>
<reference evidence="1 2" key="1">
    <citation type="submission" date="2016-07" db="EMBL/GenBank/DDBJ databases">
        <title>Pervasive Adenine N6-methylation of Active Genes in Fungi.</title>
        <authorList>
            <consortium name="DOE Joint Genome Institute"/>
            <person name="Mondo S.J."/>
            <person name="Dannebaum R.O."/>
            <person name="Kuo R.C."/>
            <person name="Labutti K."/>
            <person name="Haridas S."/>
            <person name="Kuo A."/>
            <person name="Salamov A."/>
            <person name="Ahrendt S.R."/>
            <person name="Lipzen A."/>
            <person name="Sullivan W."/>
            <person name="Andreopoulos W.B."/>
            <person name="Clum A."/>
            <person name="Lindquist E."/>
            <person name="Daum C."/>
            <person name="Ramamoorthy G.K."/>
            <person name="Gryganskyi A."/>
            <person name="Culley D."/>
            <person name="Magnuson J.K."/>
            <person name="James T.Y."/>
            <person name="O'Malley M.A."/>
            <person name="Stajich J.E."/>
            <person name="Spatafora J.W."/>
            <person name="Visel A."/>
            <person name="Grigoriev I.V."/>
        </authorList>
    </citation>
    <scope>NUCLEOTIDE SEQUENCE [LARGE SCALE GENOMIC DNA]</scope>
    <source>
        <strain evidence="1 2">NRRL 2496</strain>
    </source>
</reference>